<proteinExistence type="predicted"/>
<dbReference type="RefSeq" id="WP_264816789.1">
    <property type="nucleotide sequence ID" value="NZ_BAPV01000057.1"/>
</dbReference>
<keyword evidence="5 10" id="KW-0808">Transferase</keyword>
<name>A0ABQ0Q586_9PROT</name>
<dbReference type="PANTHER" id="PTHR42755:SF1">
    <property type="entry name" value="3-DEOXY-D-MANNO-OCTULOSONIC ACID TRANSFERASE, MITOCHONDRIAL-RELATED"/>
    <property type="match status" value="1"/>
</dbReference>
<evidence type="ECO:0000313" key="10">
    <source>
        <dbReference type="EMBL" id="GBQ92125.1"/>
    </source>
</evidence>
<evidence type="ECO:0000256" key="7">
    <source>
        <dbReference type="ARBA" id="ARBA00049183"/>
    </source>
</evidence>
<comment type="catalytic activity">
    <reaction evidence="7">
        <text>lipid IVA (E. coli) + CMP-3-deoxy-beta-D-manno-octulosonate = alpha-Kdo-(2-&gt;6)-lipid IVA (E. coli) + CMP + H(+)</text>
        <dbReference type="Rhea" id="RHEA:28066"/>
        <dbReference type="ChEBI" id="CHEBI:15378"/>
        <dbReference type="ChEBI" id="CHEBI:58603"/>
        <dbReference type="ChEBI" id="CHEBI:60364"/>
        <dbReference type="ChEBI" id="CHEBI:60377"/>
        <dbReference type="ChEBI" id="CHEBI:85987"/>
        <dbReference type="EC" id="2.4.99.12"/>
    </reaction>
</comment>
<comment type="pathway">
    <text evidence="2">Bacterial outer membrane biogenesis; LPS core biosynthesis.</text>
</comment>
<evidence type="ECO:0000256" key="6">
    <source>
        <dbReference type="ARBA" id="ARBA00031445"/>
    </source>
</evidence>
<dbReference type="GO" id="GO:0016740">
    <property type="term" value="F:transferase activity"/>
    <property type="evidence" value="ECO:0007669"/>
    <property type="project" value="UniProtKB-KW"/>
</dbReference>
<evidence type="ECO:0000256" key="2">
    <source>
        <dbReference type="ARBA" id="ARBA00004713"/>
    </source>
</evidence>
<feature type="domain" description="DUF374" evidence="8">
    <location>
        <begin position="78"/>
        <end position="148"/>
    </location>
</feature>
<dbReference type="InterPro" id="IPR007172">
    <property type="entry name" value="DUF374"/>
</dbReference>
<evidence type="ECO:0000259" key="8">
    <source>
        <dbReference type="Pfam" id="PF04028"/>
    </source>
</evidence>
<comment type="caution">
    <text evidence="10">The sequence shown here is derived from an EMBL/GenBank/DDBJ whole genome shotgun (WGS) entry which is preliminary data.</text>
</comment>
<dbReference type="InterPro" id="IPR038107">
    <property type="entry name" value="Glycos_transf_N_sf"/>
</dbReference>
<dbReference type="Gene3D" id="3.40.50.2000">
    <property type="entry name" value="Glycogen Phosphorylase B"/>
    <property type="match status" value="1"/>
</dbReference>
<reference evidence="10" key="1">
    <citation type="submission" date="2013-04" db="EMBL/GenBank/DDBJ databases">
        <title>The genome sequencing project of 58 acetic acid bacteria.</title>
        <authorList>
            <person name="Okamoto-Kainuma A."/>
            <person name="Ishikawa M."/>
            <person name="Umino S."/>
            <person name="Koizumi Y."/>
            <person name="Shiwa Y."/>
            <person name="Yoshikawa H."/>
            <person name="Matsutani M."/>
            <person name="Matsushita K."/>
        </authorList>
    </citation>
    <scope>NUCLEOTIDE SEQUENCE</scope>
    <source>
        <strain evidence="10">NRIC 0535</strain>
    </source>
</reference>
<dbReference type="PANTHER" id="PTHR42755">
    <property type="entry name" value="3-DEOXY-MANNO-OCTULOSONATE CYTIDYLYLTRANSFERASE"/>
    <property type="match status" value="1"/>
</dbReference>
<keyword evidence="11" id="KW-1185">Reference proteome</keyword>
<evidence type="ECO:0000256" key="1">
    <source>
        <dbReference type="ARBA" id="ARBA00003394"/>
    </source>
</evidence>
<dbReference type="Pfam" id="PF04413">
    <property type="entry name" value="Glycos_transf_N"/>
    <property type="match status" value="1"/>
</dbReference>
<dbReference type="EMBL" id="BAPV01000057">
    <property type="protein sequence ID" value="GBQ92125.1"/>
    <property type="molecule type" value="Genomic_DNA"/>
</dbReference>
<accession>A0ABQ0Q586</accession>
<organism evidence="10 11">
    <name type="scientific">Asaia krungthepensis NRIC 0535</name>
    <dbReference type="NCBI Taxonomy" id="1307925"/>
    <lineage>
        <taxon>Bacteria</taxon>
        <taxon>Pseudomonadati</taxon>
        <taxon>Pseudomonadota</taxon>
        <taxon>Alphaproteobacteria</taxon>
        <taxon>Acetobacterales</taxon>
        <taxon>Acetobacteraceae</taxon>
        <taxon>Asaia</taxon>
    </lineage>
</organism>
<dbReference type="EC" id="2.4.99.12" evidence="3"/>
<dbReference type="Proteomes" id="UP001062776">
    <property type="component" value="Unassembled WGS sequence"/>
</dbReference>
<gene>
    <name evidence="10" type="ORF">AA0535_2459</name>
</gene>
<dbReference type="Gene3D" id="3.40.50.11720">
    <property type="entry name" value="3-Deoxy-D-manno-octulosonic-acid transferase, N-terminal domain"/>
    <property type="match status" value="1"/>
</dbReference>
<dbReference type="InterPro" id="IPR039901">
    <property type="entry name" value="Kdotransferase"/>
</dbReference>
<dbReference type="InterPro" id="IPR007507">
    <property type="entry name" value="Glycos_transf_N"/>
</dbReference>
<feature type="domain" description="3-deoxy-D-manno-octulosonic-acid transferase N-terminal" evidence="9">
    <location>
        <begin position="265"/>
        <end position="445"/>
    </location>
</feature>
<evidence type="ECO:0000256" key="3">
    <source>
        <dbReference type="ARBA" id="ARBA00012621"/>
    </source>
</evidence>
<evidence type="ECO:0000256" key="5">
    <source>
        <dbReference type="ARBA" id="ARBA00022679"/>
    </source>
</evidence>
<sequence length="652" mass="71538">MNRKSAGGAATRALLVLARGYLAFALRTTRWTITGAPDAVPALTQSPSRRTDGAIVAAWHETLLMLPAMCRWGHEENPDLKITVMISRNRDGRFINDLVAPWGIIGVEGSSDRGGKNKGGSRALRQACAILRDGAIFALTPDGPRGPARIAQRGTETLMRLTGKPLVPVATACLSLRLPTWDRLRLPLPFGRGYLLHGQPCETAITSDEVNERLDRLTLRADRAVSLGRMGIADIVWRVLGVMLMPALRGMMLWRLRRGKERHDRLAERRGRTAIARPEGEILWLHAASVGEANSILPLLGALAVRHPRRHFLVTTATLGGADIVAAYQASDDVAASRLIHQFIPYDVALWTKRFLDHWKPSALLLTDSELWPGLILACMRRAIPVAVLNGRLSARSWQRWQRLRSFAPRLFERLDFVAARGEEDARHFRALGVRDVSCHGDLKQSAPPPPVDQAELVRLRAMIGERPVFLAASTHPGEEEVILRAAAIARRRAPTLLTIIAPRHPVRGEAIAALAPTTLPRRSLQQEPDADCSVWIADTLGELGLFYRLSNCAFIGNSLFSPGGGHNPFEPVRLDVILASGPHCGNFRPAFAQLDGLVSTIHDEHELAGWIDAVLNEPLKWQARADAARAALVPDETVPPGLLDRIDALCG</sequence>
<evidence type="ECO:0000256" key="4">
    <source>
        <dbReference type="ARBA" id="ARBA00019077"/>
    </source>
</evidence>
<evidence type="ECO:0000313" key="11">
    <source>
        <dbReference type="Proteomes" id="UP001062776"/>
    </source>
</evidence>
<protein>
    <recommendedName>
        <fullName evidence="4">3-deoxy-D-manno-octulosonic acid transferase</fullName>
        <ecNumber evidence="3">2.4.99.12</ecNumber>
    </recommendedName>
    <alternativeName>
        <fullName evidence="6">Lipid IV(A) 3-deoxy-D-manno-octulosonic acid transferase</fullName>
    </alternativeName>
</protein>
<evidence type="ECO:0000259" key="9">
    <source>
        <dbReference type="Pfam" id="PF04413"/>
    </source>
</evidence>
<dbReference type="Pfam" id="PF04028">
    <property type="entry name" value="DUF374"/>
    <property type="match status" value="1"/>
</dbReference>
<comment type="function">
    <text evidence="1">Involved in lipopolysaccharide (LPS) biosynthesis. Catalyzes the transfer of 3-deoxy-D-manno-octulosonate (Kdo) residue(s) from CMP-Kdo to lipid IV(A), the tetraacyldisaccharide-1,4'-bisphosphate precursor of lipid A.</text>
</comment>